<feature type="transmembrane region" description="Helical" evidence="1">
    <location>
        <begin position="29"/>
        <end position="49"/>
    </location>
</feature>
<feature type="transmembrane region" description="Helical" evidence="1">
    <location>
        <begin position="5"/>
        <end position="23"/>
    </location>
</feature>
<accession>A0ABU2YLY3</accession>
<name>A0ABU2YLY3_9FLAO</name>
<keyword evidence="1" id="KW-0812">Transmembrane</keyword>
<evidence type="ECO:0000313" key="2">
    <source>
        <dbReference type="EMBL" id="MDT0559164.1"/>
    </source>
</evidence>
<dbReference type="EMBL" id="JAVRIA010000006">
    <property type="protein sequence ID" value="MDT0559164.1"/>
    <property type="molecule type" value="Genomic_DNA"/>
</dbReference>
<evidence type="ECO:0000313" key="3">
    <source>
        <dbReference type="Proteomes" id="UP001259492"/>
    </source>
</evidence>
<protein>
    <submittedName>
        <fullName evidence="2">Uncharacterized protein</fullName>
    </submittedName>
</protein>
<keyword evidence="3" id="KW-1185">Reference proteome</keyword>
<sequence>MLKAALSNGLIWTGIMFIIFYVAKKPITLEIFALIFFVFTALGAIKFYFKNKKLKE</sequence>
<reference evidence="2 3" key="1">
    <citation type="submission" date="2023-09" db="EMBL/GenBank/DDBJ databases">
        <authorList>
            <person name="Rey-Velasco X."/>
        </authorList>
    </citation>
    <scope>NUCLEOTIDE SEQUENCE [LARGE SCALE GENOMIC DNA]</scope>
    <source>
        <strain evidence="2 3">W332</strain>
    </source>
</reference>
<gene>
    <name evidence="2" type="ORF">RM697_10915</name>
</gene>
<organism evidence="2 3">
    <name type="scientific">Microcosmobacter mediterraneus</name>
    <dbReference type="NCBI Taxonomy" id="3075607"/>
    <lineage>
        <taxon>Bacteria</taxon>
        <taxon>Pseudomonadati</taxon>
        <taxon>Bacteroidota</taxon>
        <taxon>Flavobacteriia</taxon>
        <taxon>Flavobacteriales</taxon>
        <taxon>Flavobacteriaceae</taxon>
        <taxon>Microcosmobacter</taxon>
    </lineage>
</organism>
<dbReference type="RefSeq" id="WP_311427930.1">
    <property type="nucleotide sequence ID" value="NZ_JAVRIA010000006.1"/>
</dbReference>
<evidence type="ECO:0000256" key="1">
    <source>
        <dbReference type="SAM" id="Phobius"/>
    </source>
</evidence>
<keyword evidence="1" id="KW-1133">Transmembrane helix</keyword>
<keyword evidence="1" id="KW-0472">Membrane</keyword>
<dbReference type="Proteomes" id="UP001259492">
    <property type="component" value="Unassembled WGS sequence"/>
</dbReference>
<comment type="caution">
    <text evidence="2">The sequence shown here is derived from an EMBL/GenBank/DDBJ whole genome shotgun (WGS) entry which is preliminary data.</text>
</comment>
<proteinExistence type="predicted"/>